<dbReference type="InterPro" id="IPR029018">
    <property type="entry name" value="Hex-like_dom2"/>
</dbReference>
<protein>
    <recommendedName>
        <fullName evidence="2">Gylcosyl hydrolase 115 C-terminal domain-containing protein</fullName>
    </recommendedName>
</protein>
<sequence length="970" mass="109950">MLEKPFVTFSPVPDHLDLIGASILVDSNDFVGVHHASRALAEDFGRVTKGKASPFRAIAVDNPISLIDAPRNTAIVIGCIDTCWMLKHLEQSGKLDIGSIRGKWESFITAIVKRPFEGCENAMIIAGSDKRGTIFGAYTLSSQIGVSPWYWWADVPAKYHPEIYALPTTTIHGEPSIQYRGIFINDEAPALTGWVLEKFGGYNSKFYRKVYELLLRLRANFMWPAMWPGYPNPGAVFFTDDPENQRIADEYGICVSTSHHEPMQRATTEWFEEGRVDGTWDWTTHRDEIIEFFREGVQRAKGLESYFTLGIRGEYDRQMATDDPGRVVRDVLEQQRMLFKEVHGREDAVPQVMALYKEIQDLYQAGEFTVPDDVTLLFADDNFGSLRRLPSGPEKLRKGGAGIYYHFEYVGAPRSYKWINSNSLGKIYHQLLEAHRRNARKIWVFNIGDIKPIEVPLTFAMQLAWDINSISADNIPAFLKDIASSYFGEELSAGASFIWQEYDRLVRIRKHEHIDPESFSLLHYNEADDIVARWQSLDIAVDALYQRVPTEHRVAFWELVVHPVKASTIFTRLRVAQGRNQLYARQRRNTANKLLREILDLFDADFKLSQEFHSLLDGKWNHMLCQPHMGYGDTWHAPSRDAIFGLAYVQRHQNSNLIVGQMGIAVEGHEGIRAGRINEESERTHPSRRDLVPGLTLGSMSRYGPDKRWFDIFTRGAQTIHWASSVPYSWIRLSMTEGILDPEGDDARVWISILWNHVPVDFNEEVLITISSKEGDYEHVHLPVHGHSVPDSFRGFVEADGCVSVPAYGMSTNPPYNHHPELGRGSEGAVTLGDSDRLDGNEAPFLEYPVYLFSHSNPSTVILYFNMTLDIDPAQRMSYEIRIDDQPTEFHNLLADPGQSKGKLPAGGWSDAVMDCVWKRKHIVAGLGIGAHTISVRLNHQNIILEKIVLDLGDVKETYLGPPKSFCASG</sequence>
<name>A0A1F5LTP8_PENAI</name>
<dbReference type="InterPro" id="IPR041437">
    <property type="entry name" value="GH115_C"/>
</dbReference>
<evidence type="ECO:0000259" key="2">
    <source>
        <dbReference type="Pfam" id="PF17829"/>
    </source>
</evidence>
<organism evidence="3 4">
    <name type="scientific">Penicillium arizonense</name>
    <dbReference type="NCBI Taxonomy" id="1835702"/>
    <lineage>
        <taxon>Eukaryota</taxon>
        <taxon>Fungi</taxon>
        <taxon>Dikarya</taxon>
        <taxon>Ascomycota</taxon>
        <taxon>Pezizomycotina</taxon>
        <taxon>Eurotiomycetes</taxon>
        <taxon>Eurotiomycetidae</taxon>
        <taxon>Eurotiales</taxon>
        <taxon>Aspergillaceae</taxon>
        <taxon>Penicillium</taxon>
    </lineage>
</organism>
<dbReference type="EMBL" id="LXJU01000003">
    <property type="protein sequence ID" value="OGE56476.1"/>
    <property type="molecule type" value="Genomic_DNA"/>
</dbReference>
<proteinExistence type="predicted"/>
<dbReference type="Gene3D" id="2.60.120.1620">
    <property type="match status" value="1"/>
</dbReference>
<dbReference type="Gene3D" id="3.30.379.10">
    <property type="entry name" value="Chitobiase/beta-hexosaminidase domain 2-like"/>
    <property type="match status" value="1"/>
</dbReference>
<feature type="domain" description="Gylcosyl hydrolase 115 C-terminal" evidence="2">
    <location>
        <begin position="795"/>
        <end position="963"/>
    </location>
</feature>
<dbReference type="GO" id="GO:0016787">
    <property type="term" value="F:hydrolase activity"/>
    <property type="evidence" value="ECO:0007669"/>
    <property type="project" value="UniProtKB-KW"/>
</dbReference>
<gene>
    <name evidence="3" type="ORF">PENARI_c003G07689</name>
</gene>
<evidence type="ECO:0000313" key="3">
    <source>
        <dbReference type="EMBL" id="OGE56476.1"/>
    </source>
</evidence>
<dbReference type="InterPro" id="IPR042301">
    <property type="entry name" value="GH115_sf"/>
</dbReference>
<dbReference type="Pfam" id="PF15979">
    <property type="entry name" value="Glyco_hydro_115"/>
    <property type="match status" value="1"/>
</dbReference>
<dbReference type="AlphaFoldDB" id="A0A1F5LTP8"/>
<dbReference type="STRING" id="1835702.A0A1F5LTP8"/>
<keyword evidence="4" id="KW-1185">Reference proteome</keyword>
<dbReference type="OrthoDB" id="4849794at2759"/>
<reference evidence="3 4" key="1">
    <citation type="journal article" date="2016" name="Sci. Rep.">
        <title>Penicillium arizonense, a new, genome sequenced fungal species, reveals a high chemical diversity in secreted metabolites.</title>
        <authorList>
            <person name="Grijseels S."/>
            <person name="Nielsen J.C."/>
            <person name="Randelovic M."/>
            <person name="Nielsen J."/>
            <person name="Nielsen K.F."/>
            <person name="Workman M."/>
            <person name="Frisvad J.C."/>
        </authorList>
    </citation>
    <scope>NUCLEOTIDE SEQUENCE [LARGE SCALE GENOMIC DNA]</scope>
    <source>
        <strain evidence="3 4">CBS 141311</strain>
    </source>
</reference>
<keyword evidence="1" id="KW-0378">Hydrolase</keyword>
<dbReference type="PANTHER" id="PTHR37842:SF2">
    <property type="entry name" value="GYLCOSYL HYDROLASE 115 C-TERMINAL DOMAIN-CONTAINING PROTEIN"/>
    <property type="match status" value="1"/>
</dbReference>
<dbReference type="Pfam" id="PF17829">
    <property type="entry name" value="GH115_C"/>
    <property type="match status" value="1"/>
</dbReference>
<dbReference type="RefSeq" id="XP_022491904.1">
    <property type="nucleotide sequence ID" value="XM_022628539.1"/>
</dbReference>
<evidence type="ECO:0000313" key="4">
    <source>
        <dbReference type="Proteomes" id="UP000177622"/>
    </source>
</evidence>
<dbReference type="Gene3D" id="3.20.20.520">
    <property type="entry name" value="Glycosyl hydrolase family 115"/>
    <property type="match status" value="1"/>
</dbReference>
<dbReference type="Gene3D" id="1.20.58.2150">
    <property type="match status" value="1"/>
</dbReference>
<dbReference type="GeneID" id="34573273"/>
<dbReference type="Proteomes" id="UP000177622">
    <property type="component" value="Unassembled WGS sequence"/>
</dbReference>
<comment type="caution">
    <text evidence="3">The sequence shown here is derived from an EMBL/GenBank/DDBJ whole genome shotgun (WGS) entry which is preliminary data.</text>
</comment>
<dbReference type="PANTHER" id="PTHR37842">
    <property type="match status" value="1"/>
</dbReference>
<evidence type="ECO:0000256" key="1">
    <source>
        <dbReference type="ARBA" id="ARBA00022801"/>
    </source>
</evidence>
<accession>A0A1F5LTP8</accession>
<dbReference type="InterPro" id="IPR031924">
    <property type="entry name" value="GH115"/>
</dbReference>